<dbReference type="EMBL" id="SEWY01000002">
    <property type="protein sequence ID" value="TBH74394.1"/>
    <property type="molecule type" value="Genomic_DNA"/>
</dbReference>
<keyword evidence="2" id="KW-1185">Reference proteome</keyword>
<evidence type="ECO:0000313" key="1">
    <source>
        <dbReference type="EMBL" id="TBH74394.1"/>
    </source>
</evidence>
<dbReference type="RefSeq" id="WP_130922868.1">
    <property type="nucleotide sequence ID" value="NZ_JAANOL010000002.1"/>
</dbReference>
<accession>A0A4Q9BEF9</accession>
<reference evidence="1 2" key="1">
    <citation type="submission" date="2019-02" db="EMBL/GenBank/DDBJ databases">
        <title>Genome of a new Bacteroidetes strain.</title>
        <authorList>
            <person name="Pitt A."/>
        </authorList>
    </citation>
    <scope>NUCLEOTIDE SEQUENCE [LARGE SCALE GENOMIC DNA]</scope>
    <source>
        <strain evidence="1 2">103A-SOEBACH</strain>
    </source>
</reference>
<proteinExistence type="predicted"/>
<evidence type="ECO:0000313" key="2">
    <source>
        <dbReference type="Proteomes" id="UP000293583"/>
    </source>
</evidence>
<organism evidence="1 2">
    <name type="scientific">Aquirufa antheringensis</name>
    <dbReference type="NCBI Taxonomy" id="2516559"/>
    <lineage>
        <taxon>Bacteria</taxon>
        <taxon>Pseudomonadati</taxon>
        <taxon>Bacteroidota</taxon>
        <taxon>Cytophagia</taxon>
        <taxon>Cytophagales</taxon>
        <taxon>Flectobacillaceae</taxon>
        <taxon>Aquirufa</taxon>
    </lineage>
</organism>
<comment type="caution">
    <text evidence="1">The sequence shown here is derived from an EMBL/GenBank/DDBJ whole genome shotgun (WGS) entry which is preliminary data.</text>
</comment>
<evidence type="ECO:0008006" key="3">
    <source>
        <dbReference type="Google" id="ProtNLM"/>
    </source>
</evidence>
<dbReference type="OrthoDB" id="1466667at2"/>
<dbReference type="Proteomes" id="UP000293583">
    <property type="component" value="Unassembled WGS sequence"/>
</dbReference>
<name>A0A4Q9BEF9_9BACT</name>
<dbReference type="AlphaFoldDB" id="A0A4Q9BEF9"/>
<protein>
    <recommendedName>
        <fullName evidence="3">Cell division protein FtsQ</fullName>
    </recommendedName>
</protein>
<gene>
    <name evidence="1" type="ORF">EWU20_04430</name>
</gene>
<sequence>MKANATLIKQVIGMVILFTLILAAVVFAEISFDEVVCKGVEVSLDSENEKALLSKKDIKLMVSEQGTDYFLDKPITQISLRQIEERVKRIPLVKSCEAHHDFSGVITVSVKEYKPIARIVRSTIGTSPFPDQYISEDGKFIGTSPLFTPRILITGGPYFDGKRDLQDKRGKTLIPFFQFIENNEFWKAQISQIIVAKDGGIVLIPTIGTTRIDFGLPMNIENKFKKLFIFYQKVIPNKGWNKYSWVQLKYKNQVICE</sequence>